<comment type="caution">
    <text evidence="2">The sequence shown here is derived from an EMBL/GenBank/DDBJ whole genome shotgun (WGS) entry which is preliminary data.</text>
</comment>
<organism evidence="2 3">
    <name type="scientific">Trifolium medium</name>
    <dbReference type="NCBI Taxonomy" id="97028"/>
    <lineage>
        <taxon>Eukaryota</taxon>
        <taxon>Viridiplantae</taxon>
        <taxon>Streptophyta</taxon>
        <taxon>Embryophyta</taxon>
        <taxon>Tracheophyta</taxon>
        <taxon>Spermatophyta</taxon>
        <taxon>Magnoliopsida</taxon>
        <taxon>eudicotyledons</taxon>
        <taxon>Gunneridae</taxon>
        <taxon>Pentapetalae</taxon>
        <taxon>rosids</taxon>
        <taxon>fabids</taxon>
        <taxon>Fabales</taxon>
        <taxon>Fabaceae</taxon>
        <taxon>Papilionoideae</taxon>
        <taxon>50 kb inversion clade</taxon>
        <taxon>NPAAA clade</taxon>
        <taxon>Hologalegina</taxon>
        <taxon>IRL clade</taxon>
        <taxon>Trifolieae</taxon>
        <taxon>Trifolium</taxon>
    </lineage>
</organism>
<evidence type="ECO:0000256" key="1">
    <source>
        <dbReference type="SAM" id="MobiDB-lite"/>
    </source>
</evidence>
<protein>
    <submittedName>
        <fullName evidence="2">Uncharacterized protein</fullName>
    </submittedName>
</protein>
<evidence type="ECO:0000313" key="3">
    <source>
        <dbReference type="Proteomes" id="UP000265520"/>
    </source>
</evidence>
<evidence type="ECO:0000313" key="2">
    <source>
        <dbReference type="EMBL" id="MCI28248.1"/>
    </source>
</evidence>
<feature type="compositionally biased region" description="Basic and acidic residues" evidence="1">
    <location>
        <begin position="105"/>
        <end position="124"/>
    </location>
</feature>
<proteinExistence type="predicted"/>
<accession>A0A392QVA8</accession>
<name>A0A392QVA8_9FABA</name>
<keyword evidence="3" id="KW-1185">Reference proteome</keyword>
<feature type="compositionally biased region" description="Polar residues" evidence="1">
    <location>
        <begin position="95"/>
        <end position="104"/>
    </location>
</feature>
<dbReference type="EMBL" id="LXQA010164459">
    <property type="protein sequence ID" value="MCI28248.1"/>
    <property type="molecule type" value="Genomic_DNA"/>
</dbReference>
<reference evidence="2 3" key="1">
    <citation type="journal article" date="2018" name="Front. Plant Sci.">
        <title>Red Clover (Trifolium pratense) and Zigzag Clover (T. medium) - A Picture of Genomic Similarities and Differences.</title>
        <authorList>
            <person name="Dluhosova J."/>
            <person name="Istvanek J."/>
            <person name="Nedelnik J."/>
            <person name="Repkova J."/>
        </authorList>
    </citation>
    <scope>NUCLEOTIDE SEQUENCE [LARGE SCALE GENOMIC DNA]</scope>
    <source>
        <strain evidence="3">cv. 10/8</strain>
        <tissue evidence="2">Leaf</tissue>
    </source>
</reference>
<dbReference type="AlphaFoldDB" id="A0A392QVA8"/>
<sequence>EDDFKSHGGKLKNHFDLNKLLEIEDSFEIESEIIEDSLDDNEIVEDSLDATEIVEESDIESQEEERQTVIRRMKQIWHQKDAKENTEVDSGDCAPSTSGAFDSNENLHELNKDAEENDHLSPEREAVKNELINVLRIYLMVQ</sequence>
<feature type="non-terminal residue" evidence="2">
    <location>
        <position position="1"/>
    </location>
</feature>
<feature type="region of interest" description="Disordered" evidence="1">
    <location>
        <begin position="80"/>
        <end position="124"/>
    </location>
</feature>
<dbReference type="Proteomes" id="UP000265520">
    <property type="component" value="Unassembled WGS sequence"/>
</dbReference>